<keyword evidence="3" id="KW-1185">Reference proteome</keyword>
<dbReference type="RefSeq" id="WP_386664254.1">
    <property type="nucleotide sequence ID" value="NZ_JBHLTG010000001.1"/>
</dbReference>
<dbReference type="PROSITE" id="PS51257">
    <property type="entry name" value="PROKAR_LIPOPROTEIN"/>
    <property type="match status" value="1"/>
</dbReference>
<comment type="caution">
    <text evidence="2">The sequence shown here is derived from an EMBL/GenBank/DDBJ whole genome shotgun (WGS) entry which is preliminary data.</text>
</comment>
<accession>A0ABV6RKR2</accession>
<protein>
    <recommendedName>
        <fullName evidence="4">DUF4168 domain-containing protein</fullName>
    </recommendedName>
</protein>
<sequence>MKTSLPVLCIAVALAAGCNRPPSATDAAPLPAADTDVSTEAAAVDTTSVPAPVPSGDAMPAELTDPMIRMVASMAVAGSACEGGDSSGSLERAREHARAEMIANGVPAADFDRKFDAAQAESTRKLQAMSAPQRAEVCAQLRQTAEQMKADIEATGPRVAN</sequence>
<proteinExistence type="predicted"/>
<dbReference type="Proteomes" id="UP001589896">
    <property type="component" value="Unassembled WGS sequence"/>
</dbReference>
<name>A0ABV6RKR2_9GAMM</name>
<evidence type="ECO:0000313" key="3">
    <source>
        <dbReference type="Proteomes" id="UP001589896"/>
    </source>
</evidence>
<gene>
    <name evidence="2" type="ORF">ACFFGH_01640</name>
</gene>
<evidence type="ECO:0008006" key="4">
    <source>
        <dbReference type="Google" id="ProtNLM"/>
    </source>
</evidence>
<evidence type="ECO:0000313" key="2">
    <source>
        <dbReference type="EMBL" id="MFC0676553.1"/>
    </source>
</evidence>
<feature type="chain" id="PRO_5045455324" description="DUF4168 domain-containing protein" evidence="1">
    <location>
        <begin position="25"/>
        <end position="161"/>
    </location>
</feature>
<reference evidence="2 3" key="1">
    <citation type="submission" date="2024-09" db="EMBL/GenBank/DDBJ databases">
        <authorList>
            <person name="Sun Q."/>
            <person name="Mori K."/>
        </authorList>
    </citation>
    <scope>NUCLEOTIDE SEQUENCE [LARGE SCALE GENOMIC DNA]</scope>
    <source>
        <strain evidence="2 3">KCTC 23076</strain>
    </source>
</reference>
<organism evidence="2 3">
    <name type="scientific">Lysobacter korlensis</name>
    <dbReference type="NCBI Taxonomy" id="553636"/>
    <lineage>
        <taxon>Bacteria</taxon>
        <taxon>Pseudomonadati</taxon>
        <taxon>Pseudomonadota</taxon>
        <taxon>Gammaproteobacteria</taxon>
        <taxon>Lysobacterales</taxon>
        <taxon>Lysobacteraceae</taxon>
        <taxon>Lysobacter</taxon>
    </lineage>
</organism>
<dbReference type="EMBL" id="JBHLTG010000001">
    <property type="protein sequence ID" value="MFC0676553.1"/>
    <property type="molecule type" value="Genomic_DNA"/>
</dbReference>
<keyword evidence="1" id="KW-0732">Signal</keyword>
<feature type="signal peptide" evidence="1">
    <location>
        <begin position="1"/>
        <end position="24"/>
    </location>
</feature>
<evidence type="ECO:0000256" key="1">
    <source>
        <dbReference type="SAM" id="SignalP"/>
    </source>
</evidence>